<feature type="domain" description="FlgD/Vpr Ig-like" evidence="2">
    <location>
        <begin position="2213"/>
        <end position="2273"/>
    </location>
</feature>
<reference evidence="3 4" key="1">
    <citation type="submission" date="2011-06" db="EMBL/GenBank/DDBJ databases">
        <title>The complete genome of Spirochaeta thermophila DSM 6578.</title>
        <authorList>
            <consortium name="US DOE Joint Genome Institute (JGI-PGF)"/>
            <person name="Lucas S."/>
            <person name="Lapidus A."/>
            <person name="Bruce D."/>
            <person name="Goodwin L."/>
            <person name="Pitluck S."/>
            <person name="Peters L."/>
            <person name="Kyrpides N."/>
            <person name="Mavromatis K."/>
            <person name="Ivanova N."/>
            <person name="Mikailova N."/>
            <person name="Pagani I."/>
            <person name="Chertkov O."/>
            <person name="Detter J.C."/>
            <person name="Tapia R."/>
            <person name="Han C."/>
            <person name="Land M."/>
            <person name="Hauser L."/>
            <person name="Markowitz V."/>
            <person name="Cheng J.-F."/>
            <person name="Hugenholtz P."/>
            <person name="Woyke T."/>
            <person name="Wu D."/>
            <person name="Spring S."/>
            <person name="Merkhoffer B."/>
            <person name="Schneider S."/>
            <person name="Klenk H.-P."/>
            <person name="Eisen J.A."/>
        </authorList>
    </citation>
    <scope>NUCLEOTIDE SEQUENCE [LARGE SCALE GENOMIC DNA]</scope>
    <source>
        <strain evidence="4">ATCC 700085 / DSM 6578 / Z-1203</strain>
    </source>
</reference>
<feature type="region of interest" description="Disordered" evidence="1">
    <location>
        <begin position="1503"/>
        <end position="1527"/>
    </location>
</feature>
<dbReference type="InterPro" id="IPR025965">
    <property type="entry name" value="FlgD/Vpr_Ig-like"/>
</dbReference>
<evidence type="ECO:0000256" key="1">
    <source>
        <dbReference type="SAM" id="MobiDB-lite"/>
    </source>
</evidence>
<dbReference type="Pfam" id="PF13860">
    <property type="entry name" value="FlgD_ig"/>
    <property type="match status" value="1"/>
</dbReference>
<evidence type="ECO:0000313" key="3">
    <source>
        <dbReference type="EMBL" id="AEJ60370.1"/>
    </source>
</evidence>
<dbReference type="Gene3D" id="2.60.40.10">
    <property type="entry name" value="Immunoglobulins"/>
    <property type="match status" value="1"/>
</dbReference>
<dbReference type="InterPro" id="IPR013783">
    <property type="entry name" value="Ig-like_fold"/>
</dbReference>
<dbReference type="EMBL" id="CP002903">
    <property type="protein sequence ID" value="AEJ60370.1"/>
    <property type="molecule type" value="Genomic_DNA"/>
</dbReference>
<protein>
    <submittedName>
        <fullName evidence="3">Hemagluttinin repeat-containing protein</fullName>
    </submittedName>
</protein>
<dbReference type="Proteomes" id="UP000007254">
    <property type="component" value="Chromosome"/>
</dbReference>
<sequence>MGFGSGTLFGQSAIPAQSGNYLQVTGTPQNGDEDPYMVLFYEVPDTITSTLYFAVEHPGLSGAAPDQGTGGTWEFFLVGGAGALTQSRMLNFANDTEVLAGTVLSTIQATNETGWVYFDGVLPSQGEHIGNRYYFKIVAKAPNGNKNGFRCDVSYSNSGTPTGDSSIRAFAYVWTLALLDNVGRLWDLYPFVPDSAGPTDTIDYKNWDMDGGADTLAAWDKSGNPLTAPTPSGDGATWPDDVATTSYTIGSETNGTWHLQITEGNGGEPAINTSLFWFTLNDTTADDTDVPLRAYSAPYTPPAPDHVVISPDAQTVQTGQTASLTLQIVDASGSPVPYVRNLYVTVSGSATISPDNNGTPQTELLTTSSDGIATFTVTDGSAETVTVTVYWDGTGGSDSFGTSSYATATVDVAASLPPVISSAANTTIPIGTGPYALADVTVTDVSGGQVTAANGIRIRLGGGLSAQFDAAVVSLTTSGTAVSNGRVANPVTPTYESGNTVVFIPVLVDFSAGESVTISGLALDSATLSPSSGYLELSVDGGTTWVSVDDKVIVLQGSSYVWDGDTSTSWTDGNNWQGGVAPPDDGTAEITLPAGCTYYPQLVSGESHTVAQVVVTTGGSLTLDAGSSLAVNGGLQDDGAVTVSGTLTVSGLLTVTGSLEVQGGGSVSAGTVSSGGTIQSAGDITTGDFTSTGSFTSTGVNTITASGDVSISGTFSDPSARCTLTMSGPSTSLTSSQALGNLVLSGTASVGLGSSLSLAGGLSVPPGTTLDAAGFDVDVAGTVTVGGMFDALGITLTVGGDLSVTGTLTLTGATCVLDGAGSQDVTLGGAQPATLRVANTGGVVRFTDAVTTDTLQVVSAGSVTFEGDLTVNTSASLAAAGYDLAFNAGAGGQTTSFPGGITFPHTGSLGLGNAAADSFQAAGILTATACSSVQLGGTVSTAGAGGDVSLGDADTPVTLAADTTVDAGTGGVTLGGTVDGGYVLTVSAGGAVSFGGVVGGVTALAGLDASGGSIVVGGDVVATGDVVMGGPVVLGADVVVDTSGGSGDVVFSSTVDGGYVLTVRAGGAVSFGGAVGGVTALAGLDASGGSIAVGGDVVATGDVVMGGPVVLGADVVVDTSGGSGDVVFSSTVDGTWALTVQGGTGNIVFSGDIGGTTPLGALTIVSGAQVDLGGSVYTSDADLSIAPPVRLTSAATDVWIEPGTGNITFGTTVEDSGSGAHNLILVGGGNLTFSGDVGATNEPAYLILDIAGDITISGNVRAGNFVLYNGTVFLNGNTIETTTGDVVLFGPAYGEDDPETTPVDTNFRYPDMAGLAAVYDPGSYDGTFDAASLGGSTIDVGQNFYANGVDLSASSAWTLDIPDNSASQRIAYPVPGGAYGTGSGTYAVAYNCTVAYSNAGPGVVSASTGNGNTDGGNNSGWDFTPPAIGATVETLSDNVLHVTFSEDLENSNGEITAAVQAGLIRFHDGSGTYTFDEVYQDAACTIPLPPGDTDEFYLKATGPNEAWNTDATGADPGDADSTDTGGTHRTLVPRLYIEKGALFDAGKNPIGPYGINGGGPDTSAVDKAPPVLYKVEYGRADPAAAANTDYHGHNFFHLYYSEQVTIGTLGTGAANERSEDSITNKGGDIEDDGGTHLVVEGYFSIDFGAPVSMERGVRPGTPGGNSSNALYRTLPGLITSPDHEVVIFLSGYHDGTGWPGWHRNVPDPAGGTIDEVYDLGGQIEDNSPANNPLDTSVLPTFVLSSTGSFDLDWDVDPPALAPYTLAAGRYEGVTIDSDWNGRIDRIDFHFLDDGSAPWDSSTDHPDSQGGIRDILLNYPGDSLNELEAFMVGETGGGSFVSTYNQAYGTGVDNSLFGGSISISDDPYFSLSLSSSAPWGLLTDISVRYDHTKAYLTDLAGNLLEDIDPEVPIIERVPPRIVFSLARAGDDKVYLRFSEPVFGDTAASVEIDAADFTVTGATGVLTVTGLQILTRWPANTTGAWEAYLLLAQPLTADDVVQGTVRANANAVYDPSGNAMDPADIFRITNVGLGVVSPLWATDGVHADEVGGSSLRGFDGSGALLPRDITLQARILAPSISGDAMLLVYDVDPDASYYMTTDEYNRTTFPDMWWPVSLPGLKNTANTEARTVSPFSSQGALRTFLIPGTDPEMREGGTVEFLFYIDNLYCARLTDEDDPRTIAPWSFGLSGLKEQRAGVTILNNVINPTQGEVTVVNYRLSRAGMVTIQVFALDGSLVRTLQRGVQGPGAYTVAWDGRNGSGRVVARGLYFIRVVGPGIDEYRKVMVVK</sequence>
<keyword evidence="4" id="KW-1185">Reference proteome</keyword>
<organism evidence="3 4">
    <name type="scientific">Winmispira thermophila (strain ATCC 700085 / DSM 6578 / Z-1203)</name>
    <name type="common">Spirochaeta thermophila</name>
    <dbReference type="NCBI Taxonomy" id="869211"/>
    <lineage>
        <taxon>Bacteria</taxon>
        <taxon>Pseudomonadati</taxon>
        <taxon>Spirochaetota</taxon>
        <taxon>Spirochaetia</taxon>
        <taxon>Winmispirales</taxon>
        <taxon>Winmispiraceae</taxon>
        <taxon>Winmispira</taxon>
    </lineage>
</organism>
<accession>G0GBL1</accession>
<name>G0GBL1_WINT7</name>
<dbReference type="HOGENOM" id="CLU_231457_0_0_12"/>
<feature type="region of interest" description="Disordered" evidence="1">
    <location>
        <begin position="220"/>
        <end position="239"/>
    </location>
</feature>
<proteinExistence type="predicted"/>
<evidence type="ECO:0000313" key="4">
    <source>
        <dbReference type="Proteomes" id="UP000007254"/>
    </source>
</evidence>
<gene>
    <name evidence="3" type="ordered locus">Spith_0083</name>
</gene>
<evidence type="ECO:0000259" key="2">
    <source>
        <dbReference type="Pfam" id="PF13860"/>
    </source>
</evidence>
<dbReference type="Gene3D" id="2.60.40.4070">
    <property type="match status" value="1"/>
</dbReference>
<dbReference type="SUPFAM" id="SSF49373">
    <property type="entry name" value="Invasin/intimin cell-adhesion fragments"/>
    <property type="match status" value="1"/>
</dbReference>
<dbReference type="STRING" id="869211.Spith_0083"/>
<dbReference type="InterPro" id="IPR008964">
    <property type="entry name" value="Invasin/intimin_cell_adhesion"/>
</dbReference>
<dbReference type="KEGG" id="stq:Spith_0083"/>